<keyword evidence="1" id="KW-0812">Transmembrane</keyword>
<feature type="transmembrane region" description="Helical" evidence="1">
    <location>
        <begin position="139"/>
        <end position="159"/>
    </location>
</feature>
<dbReference type="GO" id="GO:0004175">
    <property type="term" value="F:endopeptidase activity"/>
    <property type="evidence" value="ECO:0007669"/>
    <property type="project" value="UniProtKB-ARBA"/>
</dbReference>
<name>A0A315Y3S9_RUMFL</name>
<keyword evidence="1" id="KW-1133">Transmembrane helix</keyword>
<dbReference type="Proteomes" id="UP000245720">
    <property type="component" value="Unassembled WGS sequence"/>
</dbReference>
<feature type="transmembrane region" description="Helical" evidence="1">
    <location>
        <begin position="208"/>
        <end position="226"/>
    </location>
</feature>
<dbReference type="RefSeq" id="WP_181380262.1">
    <property type="nucleotide sequence ID" value="NZ_QGDI01000004.1"/>
</dbReference>
<feature type="domain" description="CAAX prenyl protease 2/Lysostaphin resistance protein A-like" evidence="2">
    <location>
        <begin position="149"/>
        <end position="245"/>
    </location>
</feature>
<dbReference type="Pfam" id="PF02517">
    <property type="entry name" value="Rce1-like"/>
    <property type="match status" value="1"/>
</dbReference>
<dbReference type="GO" id="GO:0080120">
    <property type="term" value="P:CAAX-box protein maturation"/>
    <property type="evidence" value="ECO:0007669"/>
    <property type="project" value="UniProtKB-ARBA"/>
</dbReference>
<comment type="caution">
    <text evidence="3">The sequence shown here is derived from an EMBL/GenBank/DDBJ whole genome shotgun (WGS) entry which is preliminary data.</text>
</comment>
<feature type="transmembrane region" description="Helical" evidence="1">
    <location>
        <begin position="113"/>
        <end position="133"/>
    </location>
</feature>
<proteinExistence type="predicted"/>
<dbReference type="EMBL" id="QGDI01000004">
    <property type="protein sequence ID" value="PWJ13519.1"/>
    <property type="molecule type" value="Genomic_DNA"/>
</dbReference>
<protein>
    <recommendedName>
        <fullName evidence="2">CAAX prenyl protease 2/Lysostaphin resistance protein A-like domain-containing protein</fullName>
    </recommendedName>
</protein>
<gene>
    <name evidence="3" type="ORF">IE37_01324</name>
</gene>
<evidence type="ECO:0000256" key="1">
    <source>
        <dbReference type="SAM" id="Phobius"/>
    </source>
</evidence>
<accession>A0A315Y3S9</accession>
<feature type="transmembrane region" description="Helical" evidence="1">
    <location>
        <begin position="180"/>
        <end position="196"/>
    </location>
</feature>
<evidence type="ECO:0000313" key="3">
    <source>
        <dbReference type="EMBL" id="PWJ13519.1"/>
    </source>
</evidence>
<sequence>MIRSLVPVRGFIKNISPFNNRDDMPSALLITKKLLAFFLCYLAGIFLAEGLVIGGLFLCGRNFLKGEMFSENVMLLLKLYGMIILIAVCILYWKLVVKRKLNEMGITKKISGWFMGAGMGVVLIITAVSAIMVTGTIKFSGFSANFNITMLLMLGGYIVQGAAEELLSRGLVFCSLKDKVSLPAAVGASAAAFALPHMGTLCSFEAEYIFPGVLCLILISCVFSLLTLRTKSIWAACGLHSMWNFCLSCILGLDLSGSEGSWAVINMRTSDKNLFNGGRYGIEASIITAAVLAAAAVLLWHMYKRNNTERQA</sequence>
<organism evidence="3 4">
    <name type="scientific">Ruminococcus flavefaciens</name>
    <dbReference type="NCBI Taxonomy" id="1265"/>
    <lineage>
        <taxon>Bacteria</taxon>
        <taxon>Bacillati</taxon>
        <taxon>Bacillota</taxon>
        <taxon>Clostridia</taxon>
        <taxon>Eubacteriales</taxon>
        <taxon>Oscillospiraceae</taxon>
        <taxon>Ruminococcus</taxon>
    </lineage>
</organism>
<reference evidence="3 4" key="1">
    <citation type="submission" date="2018-05" db="EMBL/GenBank/DDBJ databases">
        <title>The Hungate 1000. A catalogue of reference genomes from the rumen microbiome.</title>
        <authorList>
            <person name="Kelly W."/>
        </authorList>
    </citation>
    <scope>NUCLEOTIDE SEQUENCE [LARGE SCALE GENOMIC DNA]</scope>
    <source>
        <strain evidence="3 4">SAb67</strain>
    </source>
</reference>
<feature type="transmembrane region" description="Helical" evidence="1">
    <location>
        <begin position="73"/>
        <end position="93"/>
    </location>
</feature>
<dbReference type="InterPro" id="IPR003675">
    <property type="entry name" value="Rce1/LyrA-like_dom"/>
</dbReference>
<evidence type="ECO:0000259" key="2">
    <source>
        <dbReference type="Pfam" id="PF02517"/>
    </source>
</evidence>
<dbReference type="AlphaFoldDB" id="A0A315Y3S9"/>
<feature type="transmembrane region" description="Helical" evidence="1">
    <location>
        <begin position="280"/>
        <end position="300"/>
    </location>
</feature>
<feature type="transmembrane region" description="Helical" evidence="1">
    <location>
        <begin position="34"/>
        <end position="58"/>
    </location>
</feature>
<dbReference type="PANTHER" id="PTHR39430:SF1">
    <property type="entry name" value="PROTEASE"/>
    <property type="match status" value="1"/>
</dbReference>
<dbReference type="PANTHER" id="PTHR39430">
    <property type="entry name" value="MEMBRANE-ASSOCIATED PROTEASE-RELATED"/>
    <property type="match status" value="1"/>
</dbReference>
<keyword evidence="1" id="KW-0472">Membrane</keyword>
<evidence type="ECO:0000313" key="4">
    <source>
        <dbReference type="Proteomes" id="UP000245720"/>
    </source>
</evidence>